<evidence type="ECO:0000256" key="1">
    <source>
        <dbReference type="SAM" id="Coils"/>
    </source>
</evidence>
<organism evidence="2 3">
    <name type="scientific">Gossypium stocksii</name>
    <dbReference type="NCBI Taxonomy" id="47602"/>
    <lineage>
        <taxon>Eukaryota</taxon>
        <taxon>Viridiplantae</taxon>
        <taxon>Streptophyta</taxon>
        <taxon>Embryophyta</taxon>
        <taxon>Tracheophyta</taxon>
        <taxon>Spermatophyta</taxon>
        <taxon>Magnoliopsida</taxon>
        <taxon>eudicotyledons</taxon>
        <taxon>Gunneridae</taxon>
        <taxon>Pentapetalae</taxon>
        <taxon>rosids</taxon>
        <taxon>malvids</taxon>
        <taxon>Malvales</taxon>
        <taxon>Malvaceae</taxon>
        <taxon>Malvoideae</taxon>
        <taxon>Gossypium</taxon>
    </lineage>
</organism>
<accession>A0A9D4AGS3</accession>
<reference evidence="2 3" key="1">
    <citation type="journal article" date="2021" name="Plant Biotechnol. J.">
        <title>Multi-omics assisted identification of the key and species-specific regulatory components of drought-tolerant mechanisms in Gossypium stocksii.</title>
        <authorList>
            <person name="Yu D."/>
            <person name="Ke L."/>
            <person name="Zhang D."/>
            <person name="Wu Y."/>
            <person name="Sun Y."/>
            <person name="Mei J."/>
            <person name="Sun J."/>
            <person name="Sun Y."/>
        </authorList>
    </citation>
    <scope>NUCLEOTIDE SEQUENCE [LARGE SCALE GENOMIC DNA]</scope>
    <source>
        <strain evidence="3">cv. E1</strain>
        <tissue evidence="2">Leaf</tissue>
    </source>
</reference>
<protein>
    <submittedName>
        <fullName evidence="2">Uncharacterized protein</fullName>
    </submittedName>
</protein>
<proteinExistence type="predicted"/>
<dbReference type="OrthoDB" id="1741137at2759"/>
<evidence type="ECO:0000313" key="2">
    <source>
        <dbReference type="EMBL" id="KAH1115365.1"/>
    </source>
</evidence>
<sequence>MVEGRTDELDSMKEQLKDFVLEPLDSNVEKMQEVLNSTMGKLTERNDALEAMMIALKEEIMAMMKALNKRIKELDEELIMCRAIVGKEVLGATFNRDIVAPKPEKFKGTRSTRKVKNFLWEMEQYFHTIGIKDDDAKVNTTTRYFINFALLWWRCRSTSEKHG</sequence>
<feature type="coiled-coil region" evidence="1">
    <location>
        <begin position="39"/>
        <end position="84"/>
    </location>
</feature>
<dbReference type="EMBL" id="JAIQCV010000003">
    <property type="protein sequence ID" value="KAH1115365.1"/>
    <property type="molecule type" value="Genomic_DNA"/>
</dbReference>
<evidence type="ECO:0000313" key="3">
    <source>
        <dbReference type="Proteomes" id="UP000828251"/>
    </source>
</evidence>
<name>A0A9D4AGS3_9ROSI</name>
<keyword evidence="1" id="KW-0175">Coiled coil</keyword>
<dbReference type="AlphaFoldDB" id="A0A9D4AGS3"/>
<comment type="caution">
    <text evidence="2">The sequence shown here is derived from an EMBL/GenBank/DDBJ whole genome shotgun (WGS) entry which is preliminary data.</text>
</comment>
<keyword evidence="3" id="KW-1185">Reference proteome</keyword>
<gene>
    <name evidence="2" type="ORF">J1N35_008743</name>
</gene>
<dbReference type="Proteomes" id="UP000828251">
    <property type="component" value="Unassembled WGS sequence"/>
</dbReference>